<evidence type="ECO:0000313" key="3">
    <source>
        <dbReference type="Proteomes" id="UP000229362"/>
    </source>
</evidence>
<keyword evidence="1" id="KW-1133">Transmembrane helix</keyword>
<sequence>MFSAPLQEFKPFDFYHFTILAFALAFGIERVYLLAYKKYPTVDWRIVAGTVGLTFLSVHMIFGNFIDDPAVQERRIKSRSLRRPVAELVAFLEKNNGTFPGPRTVGPGAGEIHGFVPLNMYIYFNQHNNHPATRFSEKKVLLEILSKETDPAVFYQMAKGIHFGPVDRFVLFKRGEEDNLYSAHVHIDDFPRGAKDEWIDFDAAVFADETYATKVFENDGFIVFDLK</sequence>
<comment type="caution">
    <text evidence="2">The sequence shown here is derived from an EMBL/GenBank/DDBJ whole genome shotgun (WGS) entry which is preliminary data.</text>
</comment>
<organism evidence="2 3">
    <name type="scientific">Candidatus Magasanikbacteria bacterium CG10_big_fil_rev_8_21_14_0_10_43_6</name>
    <dbReference type="NCBI Taxonomy" id="1974650"/>
    <lineage>
        <taxon>Bacteria</taxon>
        <taxon>Candidatus Magasanikiibacteriota</taxon>
    </lineage>
</organism>
<gene>
    <name evidence="2" type="ORF">COU33_00590</name>
</gene>
<dbReference type="AlphaFoldDB" id="A0A2M6W292"/>
<evidence type="ECO:0000256" key="1">
    <source>
        <dbReference type="SAM" id="Phobius"/>
    </source>
</evidence>
<feature type="transmembrane region" description="Helical" evidence="1">
    <location>
        <begin position="14"/>
        <end position="34"/>
    </location>
</feature>
<keyword evidence="1" id="KW-0812">Transmembrane</keyword>
<accession>A0A2M6W292</accession>
<name>A0A2M6W292_9BACT</name>
<dbReference type="Proteomes" id="UP000229362">
    <property type="component" value="Unassembled WGS sequence"/>
</dbReference>
<feature type="transmembrane region" description="Helical" evidence="1">
    <location>
        <begin position="46"/>
        <end position="66"/>
    </location>
</feature>
<protein>
    <submittedName>
        <fullName evidence="2">Uncharacterized protein</fullName>
    </submittedName>
</protein>
<keyword evidence="1" id="KW-0472">Membrane</keyword>
<dbReference type="EMBL" id="PFBZ01000023">
    <property type="protein sequence ID" value="PIT86902.1"/>
    <property type="molecule type" value="Genomic_DNA"/>
</dbReference>
<reference evidence="3" key="1">
    <citation type="submission" date="2017-09" db="EMBL/GenBank/DDBJ databases">
        <title>Depth-based differentiation of microbial function through sediment-hosted aquifers and enrichment of novel symbionts in the deep terrestrial subsurface.</title>
        <authorList>
            <person name="Probst A.J."/>
            <person name="Ladd B."/>
            <person name="Jarett J.K."/>
            <person name="Geller-Mcgrath D.E."/>
            <person name="Sieber C.M.K."/>
            <person name="Emerson J.B."/>
            <person name="Anantharaman K."/>
            <person name="Thomas B.C."/>
            <person name="Malmstrom R."/>
            <person name="Stieglmeier M."/>
            <person name="Klingl A."/>
            <person name="Woyke T."/>
            <person name="Ryan C.M."/>
            <person name="Banfield J.F."/>
        </authorList>
    </citation>
    <scope>NUCLEOTIDE SEQUENCE [LARGE SCALE GENOMIC DNA]</scope>
</reference>
<evidence type="ECO:0000313" key="2">
    <source>
        <dbReference type="EMBL" id="PIT86902.1"/>
    </source>
</evidence>
<proteinExistence type="predicted"/>